<sequence>MIFVAHNIMRQELAEKIKLYSKRYGLFMHPEYISFARDTTRLLLRNECLRVGDIKIYQDYIASHYPEDLPWEMKQYQEASKALERMDRMKAISWVATHQVSLFESDIFIDDEDAILRPIQSKDGDLLRYNFNTLEELIYNHQLPEELFRKNRSYFWIDTRVEFR</sequence>
<protein>
    <submittedName>
        <fullName evidence="1">Uncharacterized protein</fullName>
    </submittedName>
</protein>
<organism evidence="1 2">
    <name type="scientific">Sphingobacterium thalpophilum</name>
    <dbReference type="NCBI Taxonomy" id="259"/>
    <lineage>
        <taxon>Bacteria</taxon>
        <taxon>Pseudomonadati</taxon>
        <taxon>Bacteroidota</taxon>
        <taxon>Sphingobacteriia</taxon>
        <taxon>Sphingobacteriales</taxon>
        <taxon>Sphingobacteriaceae</taxon>
        <taxon>Sphingobacterium</taxon>
    </lineage>
</organism>
<dbReference type="AlphaFoldDB" id="A0A4V6KU58"/>
<dbReference type="KEGG" id="stha:NCTC11429_04885"/>
<dbReference type="RefSeq" id="WP_324759970.1">
    <property type="nucleotide sequence ID" value="NZ_CP141191.1"/>
</dbReference>
<dbReference type="EMBL" id="LR590484">
    <property type="protein sequence ID" value="VTR53678.1"/>
    <property type="molecule type" value="Genomic_DNA"/>
</dbReference>
<gene>
    <name evidence="1" type="ORF">NCTC11429_04885</name>
</gene>
<evidence type="ECO:0000313" key="2">
    <source>
        <dbReference type="Proteomes" id="UP000308196"/>
    </source>
</evidence>
<name>A0A4V6KU58_9SPHI</name>
<evidence type="ECO:0000313" key="1">
    <source>
        <dbReference type="EMBL" id="VTR53678.1"/>
    </source>
</evidence>
<proteinExistence type="predicted"/>
<dbReference type="Proteomes" id="UP000308196">
    <property type="component" value="Chromosome"/>
</dbReference>
<accession>A0A4V6KU58</accession>
<reference evidence="1 2" key="1">
    <citation type="submission" date="2019-05" db="EMBL/GenBank/DDBJ databases">
        <authorList>
            <consortium name="Pathogen Informatics"/>
        </authorList>
    </citation>
    <scope>NUCLEOTIDE SEQUENCE [LARGE SCALE GENOMIC DNA]</scope>
    <source>
        <strain evidence="1 2">NCTC11429</strain>
    </source>
</reference>